<keyword evidence="2" id="KW-1185">Reference proteome</keyword>
<dbReference type="HOGENOM" id="CLU_911883_0_0_11"/>
<evidence type="ECO:0008006" key="3">
    <source>
        <dbReference type="Google" id="ProtNLM"/>
    </source>
</evidence>
<evidence type="ECO:0000313" key="2">
    <source>
        <dbReference type="Proteomes" id="UP000000377"/>
    </source>
</evidence>
<dbReference type="AlphaFoldDB" id="D7CFK9"/>
<organism evidence="1 2">
    <name type="scientific">Streptomyces bingchenggensis (strain BCW-1)</name>
    <dbReference type="NCBI Taxonomy" id="749414"/>
    <lineage>
        <taxon>Bacteria</taxon>
        <taxon>Bacillati</taxon>
        <taxon>Actinomycetota</taxon>
        <taxon>Actinomycetes</taxon>
        <taxon>Kitasatosporales</taxon>
        <taxon>Streptomycetaceae</taxon>
        <taxon>Streptomyces</taxon>
    </lineage>
</organism>
<gene>
    <name evidence="1" type="ordered locus">SBI_01624</name>
</gene>
<name>D7CFK9_STRBB</name>
<proteinExistence type="predicted"/>
<dbReference type="Proteomes" id="UP000000377">
    <property type="component" value="Chromosome"/>
</dbReference>
<dbReference type="Gene3D" id="1.25.40.10">
    <property type="entry name" value="Tetratricopeptide repeat domain"/>
    <property type="match status" value="1"/>
</dbReference>
<accession>D7CFK9</accession>
<dbReference type="KEGG" id="sbh:SBI_01624"/>
<protein>
    <recommendedName>
        <fullName evidence="3">Tetratricopeptide repeat protein</fullName>
    </recommendedName>
</protein>
<dbReference type="PATRIC" id="fig|749414.3.peg.1678"/>
<dbReference type="SUPFAM" id="SSF48452">
    <property type="entry name" value="TPR-like"/>
    <property type="match status" value="1"/>
</dbReference>
<dbReference type="STRING" id="749414.SBI_01624"/>
<dbReference type="RefSeq" id="WP_014174224.1">
    <property type="nucleotide sequence ID" value="NC_016582.1"/>
</dbReference>
<reference evidence="1 2" key="1">
    <citation type="journal article" date="2010" name="J. Bacteriol.">
        <title>Genome sequence of the milbemycin-producing bacterium Streptomyces bingchenggensis.</title>
        <authorList>
            <person name="Wang X.J."/>
            <person name="Yan Y.J."/>
            <person name="Zhang B."/>
            <person name="An J."/>
            <person name="Wang J.J."/>
            <person name="Tian J."/>
            <person name="Jiang L."/>
            <person name="Chen Y.H."/>
            <person name="Huang S.X."/>
            <person name="Yin M."/>
            <person name="Zhang J."/>
            <person name="Gao A.L."/>
            <person name="Liu C.X."/>
            <person name="Zhu Z.X."/>
            <person name="Xiang W.S."/>
        </authorList>
    </citation>
    <scope>NUCLEOTIDE SEQUENCE [LARGE SCALE GENOMIC DNA]</scope>
    <source>
        <strain evidence="1 2">BCW-1</strain>
    </source>
</reference>
<dbReference type="InterPro" id="IPR011990">
    <property type="entry name" value="TPR-like_helical_dom_sf"/>
</dbReference>
<sequence length="305" mass="33378">MDSLTDLEAARGSAGSFLQYYWEAAEHDTVEELEDDEAEIRAAYTAIQAVAPDDPASLTGLTLLQLGTLRAHLNDEFGTSEDHFDYEHTPPVGLDEEDEQGRELAAEVVRAAERALALQGSDNLAAFSRACALHWLGEHEAAADAYRDVLRIDPYDHIAKARMEQLEGVELPEPPGGLVTHHPHGFHLLEMTHLIGHSGSAKGWVWLFSDPASVRSAAEGCLETWLAGLGHGLDHECGIWTHVPGSADKGFALREAIHRTAEGRPFIDWSQVPLPDLGLDPLPAGQPIRWQGQLHFFGVTEHDDS</sequence>
<dbReference type="EMBL" id="CP002047">
    <property type="protein sequence ID" value="ADI04745.1"/>
    <property type="molecule type" value="Genomic_DNA"/>
</dbReference>
<dbReference type="eggNOG" id="COG0457">
    <property type="taxonomic scope" value="Bacteria"/>
</dbReference>
<evidence type="ECO:0000313" key="1">
    <source>
        <dbReference type="EMBL" id="ADI04745.1"/>
    </source>
</evidence>